<evidence type="ECO:0008006" key="4">
    <source>
        <dbReference type="Google" id="ProtNLM"/>
    </source>
</evidence>
<name>A0ABT4H135_PAEAL</name>
<protein>
    <recommendedName>
        <fullName evidence="4">Transposase</fullName>
    </recommendedName>
</protein>
<evidence type="ECO:0000256" key="1">
    <source>
        <dbReference type="SAM" id="MobiDB-lite"/>
    </source>
</evidence>
<organism evidence="2 3">
    <name type="scientific">Paenibacillus alvei</name>
    <name type="common">Bacillus alvei</name>
    <dbReference type="NCBI Taxonomy" id="44250"/>
    <lineage>
        <taxon>Bacteria</taxon>
        <taxon>Bacillati</taxon>
        <taxon>Bacillota</taxon>
        <taxon>Bacilli</taxon>
        <taxon>Bacillales</taxon>
        <taxon>Paenibacillaceae</taxon>
        <taxon>Paenibacillus</taxon>
    </lineage>
</organism>
<dbReference type="RefSeq" id="WP_167549051.1">
    <property type="nucleotide sequence ID" value="NZ_JAMDLX010000109.1"/>
</dbReference>
<dbReference type="GeneID" id="94492072"/>
<feature type="region of interest" description="Disordered" evidence="1">
    <location>
        <begin position="30"/>
        <end position="66"/>
    </location>
</feature>
<reference evidence="2 3" key="1">
    <citation type="submission" date="2022-05" db="EMBL/GenBank/DDBJ databases">
        <title>Genome Sequencing of Bee-Associated Microbes.</title>
        <authorList>
            <person name="Dunlap C."/>
        </authorList>
    </citation>
    <scope>NUCLEOTIDE SEQUENCE [LARGE SCALE GENOMIC DNA]</scope>
    <source>
        <strain evidence="2 3">NRRL B-04010</strain>
    </source>
</reference>
<evidence type="ECO:0000313" key="3">
    <source>
        <dbReference type="Proteomes" id="UP001527181"/>
    </source>
</evidence>
<gene>
    <name evidence="2" type="ORF">M5X12_19125</name>
</gene>
<feature type="compositionally biased region" description="Polar residues" evidence="1">
    <location>
        <begin position="42"/>
        <end position="66"/>
    </location>
</feature>
<dbReference type="EMBL" id="JAMDNP010000040">
    <property type="protein sequence ID" value="MCY9762650.1"/>
    <property type="molecule type" value="Genomic_DNA"/>
</dbReference>
<keyword evidence="3" id="KW-1185">Reference proteome</keyword>
<comment type="caution">
    <text evidence="2">The sequence shown here is derived from an EMBL/GenBank/DDBJ whole genome shotgun (WGS) entry which is preliminary data.</text>
</comment>
<accession>A0ABT4H135</accession>
<proteinExistence type="predicted"/>
<sequence>MYRDELDALNGIYEQQKRIIELLDQLVKKGGEPEDASKGRSGRNTGKGTKQLPVTQVDSKEGNSGT</sequence>
<evidence type="ECO:0000313" key="2">
    <source>
        <dbReference type="EMBL" id="MCY9762650.1"/>
    </source>
</evidence>
<dbReference type="Proteomes" id="UP001527181">
    <property type="component" value="Unassembled WGS sequence"/>
</dbReference>